<evidence type="ECO:0000313" key="16">
    <source>
        <dbReference type="Proteomes" id="UP000000753"/>
    </source>
</evidence>
<dbReference type="EC" id="2.7.7.7" evidence="3 13"/>
<dbReference type="RefSeq" id="WP_020912430.1">
    <property type="nucleotide sequence ID" value="NC_011566.1"/>
</dbReference>
<organism evidence="15 16">
    <name type="scientific">Shewanella piezotolerans (strain WP3 / JCM 13877)</name>
    <dbReference type="NCBI Taxonomy" id="225849"/>
    <lineage>
        <taxon>Bacteria</taxon>
        <taxon>Pseudomonadati</taxon>
        <taxon>Pseudomonadota</taxon>
        <taxon>Gammaproteobacteria</taxon>
        <taxon>Alteromonadales</taxon>
        <taxon>Shewanellaceae</taxon>
        <taxon>Shewanella</taxon>
    </lineage>
</organism>
<dbReference type="Proteomes" id="UP000000753">
    <property type="component" value="Chromosome"/>
</dbReference>
<proteinExistence type="inferred from homology"/>
<evidence type="ECO:0000256" key="9">
    <source>
        <dbReference type="ARBA" id="ARBA00022763"/>
    </source>
</evidence>
<dbReference type="GO" id="GO:0003676">
    <property type="term" value="F:nucleic acid binding"/>
    <property type="evidence" value="ECO:0007669"/>
    <property type="project" value="InterPro"/>
</dbReference>
<dbReference type="HOGENOM" id="CLU_001600_4_0_6"/>
<evidence type="ECO:0000259" key="14">
    <source>
        <dbReference type="SMART" id="SM00481"/>
    </source>
</evidence>
<dbReference type="eggNOG" id="COG0587">
    <property type="taxonomic scope" value="Bacteria"/>
</dbReference>
<dbReference type="HAMAP" id="MF_01902">
    <property type="entry name" value="DNApol_error_prone"/>
    <property type="match status" value="1"/>
</dbReference>
<dbReference type="CDD" id="cd07434">
    <property type="entry name" value="PHP_PolIIIA_DnaE2"/>
    <property type="match status" value="1"/>
</dbReference>
<evidence type="ECO:0000256" key="6">
    <source>
        <dbReference type="ARBA" id="ARBA00022679"/>
    </source>
</evidence>
<dbReference type="GO" id="GO:0006260">
    <property type="term" value="P:DNA replication"/>
    <property type="evidence" value="ECO:0007669"/>
    <property type="project" value="UniProtKB-KW"/>
</dbReference>
<dbReference type="NCBIfam" id="TIGR00594">
    <property type="entry name" value="polc"/>
    <property type="match status" value="1"/>
</dbReference>
<dbReference type="GO" id="GO:0008408">
    <property type="term" value="F:3'-5' exonuclease activity"/>
    <property type="evidence" value="ECO:0007669"/>
    <property type="project" value="InterPro"/>
</dbReference>
<dbReference type="GO" id="GO:0005737">
    <property type="term" value="C:cytoplasm"/>
    <property type="evidence" value="ECO:0007669"/>
    <property type="project" value="UniProtKB-SubCell"/>
</dbReference>
<dbReference type="Pfam" id="PF14579">
    <property type="entry name" value="HHH_6"/>
    <property type="match status" value="1"/>
</dbReference>
<keyword evidence="10 13" id="KW-0239">DNA-directed DNA polymerase</keyword>
<evidence type="ECO:0000256" key="7">
    <source>
        <dbReference type="ARBA" id="ARBA00022695"/>
    </source>
</evidence>
<dbReference type="InterPro" id="IPR004805">
    <property type="entry name" value="DnaE2/DnaE/PolC"/>
</dbReference>
<evidence type="ECO:0000256" key="1">
    <source>
        <dbReference type="ARBA" id="ARBA00004496"/>
    </source>
</evidence>
<comment type="function">
    <text evidence="13">DNA polymerase involved in damage-induced mutagenesis and translesion synthesis (TLS). It is not the major replicative DNA polymerase.</text>
</comment>
<accession>B8CNV1</accession>
<dbReference type="InterPro" id="IPR004013">
    <property type="entry name" value="PHP_dom"/>
</dbReference>
<dbReference type="GO" id="GO:0003887">
    <property type="term" value="F:DNA-directed DNA polymerase activity"/>
    <property type="evidence" value="ECO:0007669"/>
    <property type="project" value="UniProtKB-UniRule"/>
</dbReference>
<dbReference type="Pfam" id="PF17657">
    <property type="entry name" value="DNA_pol3_finger"/>
    <property type="match status" value="1"/>
</dbReference>
<dbReference type="InterPro" id="IPR016195">
    <property type="entry name" value="Pol/histidinol_Pase-like"/>
</dbReference>
<dbReference type="PANTHER" id="PTHR32294">
    <property type="entry name" value="DNA POLYMERASE III SUBUNIT ALPHA"/>
    <property type="match status" value="1"/>
</dbReference>
<evidence type="ECO:0000256" key="4">
    <source>
        <dbReference type="ARBA" id="ARBA00017273"/>
    </source>
</evidence>
<evidence type="ECO:0000256" key="8">
    <source>
        <dbReference type="ARBA" id="ARBA00022705"/>
    </source>
</evidence>
<sequence>MYAELHAISNYTFFKGASHPHELVEQAAELGYQAIAITDECSFAGIVKAHEAAKKCQIQLLVGTEFQLAEGIFVLLAMNRKGYGQISQLITTSRRRAEKGEYQLQLSELQQGLDNTILLWQPASLKSINSTLGELPTQIATYQADVLTVGQSLYRQFPQRCYLLMERSLVAGEALKIQLWTQIAKQLDMPCVAAGSVRMHCQQRQKLLDVLTCIRYGTELAQAGELLLANAETALKPTATLYKRYPKEWIENSLLIAERCNFSLEELKYEYPSEVVPSELSASEYLAQEVYKGALRRFNHQVPASVTAQYEKELVLIKAMQYEYFFLTIYDIVQYAKSQQILHQGRGSAANSVVCYCLGITEVDPTKVNMLFERFVSKERNEPPDIDVDFEHERREEIIQYIYGKYGRERAALAATVISYRFKSALADVGKALGIDKQYLDHMQHSIDRRDTEVDWLTQLQEKSLLPREGMGKYLFPLVQSILGFPRHLSQHVGGFIISSGPLSELVPVENASMADRTVIQWDKDDLESLGLLKVDVLALGMLTAIRKCFELISTPEQRFTMEQVKWEQAAVYQMLQRGDSIGVFQVESRAQTSMLPRLKPRCYYDLVVQIAIVRPGPIQGDMVHPYLKRRDGLEKVTYPSKEVESVLSRTMGVPIFQEQVIQLAMVAAGFSGGEADKLRRAMASWKKTGELQQFEDKLLKGMLSRGYSAEFSKQIYRQIRGFGEYGFPESHSASFALLAYVSAYLKFHHPAAFCCSLLNSQPMGFYSPSQLIQDVQRHGVVVLAVCANRSQWQHTLVTIADNRIAIRLGFRLVKGLNRQEIEKLIKQRPEQGFTHIDQIYYLGIARHELETLASADAFSQIAGHRHQVRWQLSACQPSLPLFDDVLEAGMNCKQEGERVLPASGGLNSVADVTLPSPSIAESMQADYAYTGVTLGQHPMSLLREQSCLHHCLTAEQLDECRSGQVVTVAGLVVGRQRPGTASGVTFITLEDETGNVNLVVWSATARAQRQAYLVAKIMKVTGVLERKSGVTHVVAGRLTDISTELNELVVPSRDFH</sequence>
<dbReference type="InterPro" id="IPR012340">
    <property type="entry name" value="NA-bd_OB-fold"/>
</dbReference>
<dbReference type="InterPro" id="IPR029460">
    <property type="entry name" value="DNAPol_HHH"/>
</dbReference>
<dbReference type="InterPro" id="IPR004365">
    <property type="entry name" value="NA-bd_OB_tRNA"/>
</dbReference>
<name>B8CNV1_SHEPW</name>
<dbReference type="CDD" id="cd04485">
    <property type="entry name" value="DnaE_OBF"/>
    <property type="match status" value="1"/>
</dbReference>
<evidence type="ECO:0000256" key="10">
    <source>
        <dbReference type="ARBA" id="ARBA00022932"/>
    </source>
</evidence>
<dbReference type="Pfam" id="PF02811">
    <property type="entry name" value="PHP"/>
    <property type="match status" value="1"/>
</dbReference>
<dbReference type="PANTHER" id="PTHR32294:SF4">
    <property type="entry name" value="ERROR-PRONE DNA POLYMERASE"/>
    <property type="match status" value="1"/>
</dbReference>
<keyword evidence="11 13" id="KW-0234">DNA repair</keyword>
<evidence type="ECO:0000256" key="2">
    <source>
        <dbReference type="ARBA" id="ARBA00007391"/>
    </source>
</evidence>
<dbReference type="Gene3D" id="2.40.50.140">
    <property type="entry name" value="Nucleic acid-binding proteins"/>
    <property type="match status" value="1"/>
</dbReference>
<keyword evidence="8 13" id="KW-0235">DNA replication</keyword>
<evidence type="ECO:0000256" key="13">
    <source>
        <dbReference type="HAMAP-Rule" id="MF_01902"/>
    </source>
</evidence>
<keyword evidence="16" id="KW-1185">Reference proteome</keyword>
<dbReference type="AlphaFoldDB" id="B8CNV1"/>
<dbReference type="Gene3D" id="1.10.150.870">
    <property type="match status" value="1"/>
</dbReference>
<dbReference type="InterPro" id="IPR040982">
    <property type="entry name" value="DNA_pol3_finger"/>
</dbReference>
<comment type="subcellular location">
    <subcellularLocation>
        <location evidence="1 13">Cytoplasm</location>
    </subcellularLocation>
</comment>
<feature type="domain" description="Polymerase/histidinol phosphatase N-terminal" evidence="14">
    <location>
        <begin position="3"/>
        <end position="70"/>
    </location>
</feature>
<dbReference type="Gene3D" id="3.20.20.140">
    <property type="entry name" value="Metal-dependent hydrolases"/>
    <property type="match status" value="1"/>
</dbReference>
<dbReference type="InterPro" id="IPR011708">
    <property type="entry name" value="DNA_pol3_alpha_NTPase_dom"/>
</dbReference>
<evidence type="ECO:0000256" key="11">
    <source>
        <dbReference type="ARBA" id="ARBA00023204"/>
    </source>
</evidence>
<evidence type="ECO:0000256" key="3">
    <source>
        <dbReference type="ARBA" id="ARBA00012417"/>
    </source>
</evidence>
<dbReference type="InterPro" id="IPR023073">
    <property type="entry name" value="DnaE2"/>
</dbReference>
<evidence type="ECO:0000256" key="5">
    <source>
        <dbReference type="ARBA" id="ARBA00022490"/>
    </source>
</evidence>
<comment type="similarity">
    <text evidence="2 13">Belongs to the DNA polymerase type-C family. DnaE2 subfamily.</text>
</comment>
<keyword evidence="5 13" id="KW-0963">Cytoplasm</keyword>
<keyword evidence="6 13" id="KW-0808">Transferase</keyword>
<dbReference type="EMBL" id="CP000472">
    <property type="protein sequence ID" value="ACJ29070.1"/>
    <property type="molecule type" value="Genomic_DNA"/>
</dbReference>
<gene>
    <name evidence="13" type="primary">dnaE2</name>
    <name evidence="15" type="ordered locus">swp_2325</name>
</gene>
<comment type="catalytic activity">
    <reaction evidence="12 13">
        <text>DNA(n) + a 2'-deoxyribonucleoside 5'-triphosphate = DNA(n+1) + diphosphate</text>
        <dbReference type="Rhea" id="RHEA:22508"/>
        <dbReference type="Rhea" id="RHEA-COMP:17339"/>
        <dbReference type="Rhea" id="RHEA-COMP:17340"/>
        <dbReference type="ChEBI" id="CHEBI:33019"/>
        <dbReference type="ChEBI" id="CHEBI:61560"/>
        <dbReference type="ChEBI" id="CHEBI:173112"/>
        <dbReference type="EC" id="2.7.7.7"/>
    </reaction>
</comment>
<dbReference type="InterPro" id="IPR003141">
    <property type="entry name" value="Pol/His_phosphatase_N"/>
</dbReference>
<protein>
    <recommendedName>
        <fullName evidence="4 13">Error-prone DNA polymerase</fullName>
        <ecNumber evidence="3 13">2.7.7.7</ecNumber>
    </recommendedName>
</protein>
<dbReference type="OrthoDB" id="9803237at2"/>
<dbReference type="KEGG" id="swp:swp_2325"/>
<keyword evidence="9 13" id="KW-0227">DNA damage</keyword>
<dbReference type="STRING" id="225849.swp_2325"/>
<keyword evidence="7 13" id="KW-0548">Nucleotidyltransferase</keyword>
<dbReference type="Pfam" id="PF07733">
    <property type="entry name" value="DNA_pol3_alpha"/>
    <property type="match status" value="1"/>
</dbReference>
<dbReference type="SUPFAM" id="SSF89550">
    <property type="entry name" value="PHP domain-like"/>
    <property type="match status" value="1"/>
</dbReference>
<dbReference type="GO" id="GO:0006281">
    <property type="term" value="P:DNA repair"/>
    <property type="evidence" value="ECO:0007669"/>
    <property type="project" value="UniProtKB-UniRule"/>
</dbReference>
<reference evidence="15 16" key="1">
    <citation type="journal article" date="2008" name="PLoS ONE">
        <title>Environmental adaptation: genomic analysis of the piezotolerant and psychrotolerant deep-sea iron reducing bacterium Shewanella piezotolerans WP3.</title>
        <authorList>
            <person name="Wang F."/>
            <person name="Wang J."/>
            <person name="Jian H."/>
            <person name="Zhang B."/>
            <person name="Li S."/>
            <person name="Wang F."/>
            <person name="Zeng X."/>
            <person name="Gao L."/>
            <person name="Bartlett D.H."/>
            <person name="Yu J."/>
            <person name="Hu S."/>
            <person name="Xiao X."/>
        </authorList>
    </citation>
    <scope>NUCLEOTIDE SEQUENCE [LARGE SCALE GENOMIC DNA]</scope>
    <source>
        <strain evidence="16">WP3 / JCM 13877</strain>
    </source>
</reference>
<dbReference type="NCBIfam" id="NF004225">
    <property type="entry name" value="PRK05672.1"/>
    <property type="match status" value="1"/>
</dbReference>
<dbReference type="Pfam" id="PF01336">
    <property type="entry name" value="tRNA_anti-codon"/>
    <property type="match status" value="1"/>
</dbReference>
<evidence type="ECO:0000313" key="15">
    <source>
        <dbReference type="EMBL" id="ACJ29070.1"/>
    </source>
</evidence>
<dbReference type="SMART" id="SM00481">
    <property type="entry name" value="POLIIIAc"/>
    <property type="match status" value="1"/>
</dbReference>
<evidence type="ECO:0000256" key="12">
    <source>
        <dbReference type="ARBA" id="ARBA00049244"/>
    </source>
</evidence>